<accession>A0A562UN62</accession>
<name>A0A562UN62_9SPHN</name>
<dbReference type="Proteomes" id="UP000320547">
    <property type="component" value="Unassembled WGS sequence"/>
</dbReference>
<dbReference type="InterPro" id="IPR004045">
    <property type="entry name" value="Glutathione_S-Trfase_N"/>
</dbReference>
<dbReference type="Pfam" id="PF13409">
    <property type="entry name" value="GST_N_2"/>
    <property type="match status" value="1"/>
</dbReference>
<dbReference type="AlphaFoldDB" id="A0A562UN62"/>
<dbReference type="InterPro" id="IPR010987">
    <property type="entry name" value="Glutathione-S-Trfase_C-like"/>
</dbReference>
<proteinExistence type="predicted"/>
<keyword evidence="3" id="KW-0808">Transferase</keyword>
<dbReference type="EMBL" id="VLLK01000002">
    <property type="protein sequence ID" value="TWJ07038.1"/>
    <property type="molecule type" value="Genomic_DNA"/>
</dbReference>
<dbReference type="SUPFAM" id="SSF52833">
    <property type="entry name" value="Thioredoxin-like"/>
    <property type="match status" value="1"/>
</dbReference>
<keyword evidence="4" id="KW-1185">Reference proteome</keyword>
<evidence type="ECO:0000313" key="3">
    <source>
        <dbReference type="EMBL" id="TWJ07038.1"/>
    </source>
</evidence>
<organism evidence="3 4">
    <name type="scientific">Altererythrobacter ishigakiensis</name>
    <dbReference type="NCBI Taxonomy" id="476157"/>
    <lineage>
        <taxon>Bacteria</taxon>
        <taxon>Pseudomonadati</taxon>
        <taxon>Pseudomonadota</taxon>
        <taxon>Alphaproteobacteria</taxon>
        <taxon>Sphingomonadales</taxon>
        <taxon>Erythrobacteraceae</taxon>
        <taxon>Altererythrobacter</taxon>
    </lineage>
</organism>
<dbReference type="PANTHER" id="PTHR43968:SF6">
    <property type="entry name" value="GLUTATHIONE S-TRANSFERASE OMEGA"/>
    <property type="match status" value="1"/>
</dbReference>
<dbReference type="InterPro" id="IPR036249">
    <property type="entry name" value="Thioredoxin-like_sf"/>
</dbReference>
<sequence>MQVTETPILYSFRRCPYAMRGRMGLWSAEIDVELREVKLANKPAELIEASPKATVPVLDFRDGSVIDESIAIMRWALHQNDPEGWLSGDDDALITRNDGPFKHHLDRYKYPTRYPDEAGGGEEAFRLHHREAAYEILRDLDARLAAQAQLCGDKRTLADIALFPFIRQFANTDRAWFDAQPIPHLQRWLAGHLESDLFKSIMPKFAPWKAGDYVIKFGPASAA</sequence>
<dbReference type="InterPro" id="IPR036282">
    <property type="entry name" value="Glutathione-S-Trfase_C_sf"/>
</dbReference>
<gene>
    <name evidence="3" type="ORF">JN10_2585</name>
</gene>
<dbReference type="PROSITE" id="PS50404">
    <property type="entry name" value="GST_NTER"/>
    <property type="match status" value="1"/>
</dbReference>
<dbReference type="CDD" id="cd03196">
    <property type="entry name" value="GST_C_5"/>
    <property type="match status" value="1"/>
</dbReference>
<dbReference type="InterPro" id="IPR050983">
    <property type="entry name" value="GST_Omega/HSP26"/>
</dbReference>
<dbReference type="Pfam" id="PF13410">
    <property type="entry name" value="GST_C_2"/>
    <property type="match status" value="1"/>
</dbReference>
<dbReference type="Gene3D" id="3.40.30.10">
    <property type="entry name" value="Glutaredoxin"/>
    <property type="match status" value="1"/>
</dbReference>
<dbReference type="Gene3D" id="1.20.1050.10">
    <property type="match status" value="1"/>
</dbReference>
<dbReference type="SFLD" id="SFLDS00019">
    <property type="entry name" value="Glutathione_Transferase_(cytos"/>
    <property type="match status" value="1"/>
</dbReference>
<feature type="domain" description="GST C-terminal" evidence="2">
    <location>
        <begin position="75"/>
        <end position="210"/>
    </location>
</feature>
<evidence type="ECO:0000259" key="2">
    <source>
        <dbReference type="PROSITE" id="PS50405"/>
    </source>
</evidence>
<protein>
    <submittedName>
        <fullName evidence="3">Glutathione S-transferase</fullName>
    </submittedName>
</protein>
<dbReference type="STRING" id="476157.GCA_001663155_01260"/>
<dbReference type="GO" id="GO:0005737">
    <property type="term" value="C:cytoplasm"/>
    <property type="evidence" value="ECO:0007669"/>
    <property type="project" value="TreeGrafter"/>
</dbReference>
<dbReference type="PANTHER" id="PTHR43968">
    <property type="match status" value="1"/>
</dbReference>
<evidence type="ECO:0000259" key="1">
    <source>
        <dbReference type="PROSITE" id="PS50404"/>
    </source>
</evidence>
<dbReference type="PROSITE" id="PS50405">
    <property type="entry name" value="GST_CTER"/>
    <property type="match status" value="1"/>
</dbReference>
<feature type="domain" description="GST N-terminal" evidence="1">
    <location>
        <begin position="5"/>
        <end position="84"/>
    </location>
</feature>
<evidence type="ECO:0000313" key="4">
    <source>
        <dbReference type="Proteomes" id="UP000320547"/>
    </source>
</evidence>
<dbReference type="InterPro" id="IPR040079">
    <property type="entry name" value="Glutathione_S-Trfase"/>
</dbReference>
<dbReference type="SUPFAM" id="SSF47616">
    <property type="entry name" value="GST C-terminal domain-like"/>
    <property type="match status" value="1"/>
</dbReference>
<comment type="caution">
    <text evidence="3">The sequence shown here is derived from an EMBL/GenBank/DDBJ whole genome shotgun (WGS) entry which is preliminary data.</text>
</comment>
<reference evidence="3 4" key="1">
    <citation type="submission" date="2019-07" db="EMBL/GenBank/DDBJ databases">
        <title>Genomic Encyclopedia of Archaeal and Bacterial Type Strains, Phase II (KMG-II): from individual species to whole genera.</title>
        <authorList>
            <person name="Goeker M."/>
        </authorList>
    </citation>
    <scope>NUCLEOTIDE SEQUENCE [LARGE SCALE GENOMIC DNA]</scope>
    <source>
        <strain evidence="3 4">ATCC BAA-2084</strain>
    </source>
</reference>
<dbReference type="CDD" id="cd03060">
    <property type="entry name" value="GST_N_Omega_like"/>
    <property type="match status" value="1"/>
</dbReference>
<dbReference type="GO" id="GO:0016740">
    <property type="term" value="F:transferase activity"/>
    <property type="evidence" value="ECO:0007669"/>
    <property type="project" value="UniProtKB-KW"/>
</dbReference>